<organism evidence="4 5">
    <name type="scientific">Aeromicrobium phragmitis</name>
    <dbReference type="NCBI Taxonomy" id="2478914"/>
    <lineage>
        <taxon>Bacteria</taxon>
        <taxon>Bacillati</taxon>
        <taxon>Actinomycetota</taxon>
        <taxon>Actinomycetes</taxon>
        <taxon>Propionibacteriales</taxon>
        <taxon>Nocardioidaceae</taxon>
        <taxon>Aeromicrobium</taxon>
    </lineage>
</organism>
<evidence type="ECO:0000256" key="1">
    <source>
        <dbReference type="SAM" id="MobiDB-lite"/>
    </source>
</evidence>
<comment type="caution">
    <text evidence="4">The sequence shown here is derived from an EMBL/GenBank/DDBJ whole genome shotgun (WGS) entry which is preliminary data.</text>
</comment>
<feature type="region of interest" description="Disordered" evidence="1">
    <location>
        <begin position="636"/>
        <end position="670"/>
    </location>
</feature>
<keyword evidence="2" id="KW-1133">Transmembrane helix</keyword>
<protein>
    <recommendedName>
        <fullName evidence="6">Gram-positive cocci surface proteins LPxTG domain-containing protein</fullName>
    </recommendedName>
</protein>
<gene>
    <name evidence="4" type="ORF">D9V41_13625</name>
</gene>
<sequence>MQIRYSEAVRTAATSVARPRVFAFLVAFVLACAAALLAVPAAHAAAVNNAEALRSEVSSSGTDSTVTLAADIDVTGVLATGRSLTLDLAGHHLTADGVELAPGSDLRIVDGVGGGALTTAAPAGSRRAGIRTTDAALVINGGTITAIGAPGVEGGDGGAGIGGSVDGDAGNVFIAGGSVTATGGPRSAGIGSGFRGMGGRVVITGGTVEARSELHGAGIGAGAVAATSGEVLITGGTVTALGGRGGAGIGGGLSSQGATVDLLGGEIVARSELGLGIGGGYAGGANEDGGDVVIGEHARVTASSSSHEISAIGARHYVPDNGEPPFGSLTVAGELILPADTALIVQDGITVPVTATGRITGDGAIKGAGTIANAGAITNADVSVDVTGHHYLVTFEPNLPVGEETPERVRVYASTFAAGGRDLAPSPAAGTLAGWFSAREGGEEFTTTTPLTADRTVYAQWTPDRIALRPETTAVTAGDVVPFEVELLSDQLPIRDVTDEVVVSETEGVDVTDDGVLLTRAGDAIVTVTLPGEPELTTTATIAVTPGDIASLALSLPDRVDQGESLTATVEGADRFGNARPDAPELVTLTSDHPSDVIDGLTITFPAASEHVITATLDSDPSVTDSATVTVVPAAVPEPPAEEPSPEEPAVDQPVRPSAGGPARAGGALPDAGGVDAALVLAAVGLVAGAAVVLGAARTRRS</sequence>
<dbReference type="Proteomes" id="UP000282515">
    <property type="component" value="Unassembled WGS sequence"/>
</dbReference>
<dbReference type="EMBL" id="RDBF01000012">
    <property type="protein sequence ID" value="RLV54859.1"/>
    <property type="molecule type" value="Genomic_DNA"/>
</dbReference>
<keyword evidence="2" id="KW-0812">Transmembrane</keyword>
<evidence type="ECO:0008006" key="6">
    <source>
        <dbReference type="Google" id="ProtNLM"/>
    </source>
</evidence>
<dbReference type="Gene3D" id="2.60.40.4270">
    <property type="entry name" value="Listeria-Bacteroides repeat domain"/>
    <property type="match status" value="1"/>
</dbReference>
<name>A0A3L8PJB7_9ACTN</name>
<keyword evidence="3" id="KW-0732">Signal</keyword>
<keyword evidence="5" id="KW-1185">Reference proteome</keyword>
<evidence type="ECO:0000313" key="5">
    <source>
        <dbReference type="Proteomes" id="UP000282515"/>
    </source>
</evidence>
<evidence type="ECO:0000313" key="4">
    <source>
        <dbReference type="EMBL" id="RLV54859.1"/>
    </source>
</evidence>
<feature type="transmembrane region" description="Helical" evidence="2">
    <location>
        <begin position="677"/>
        <end position="697"/>
    </location>
</feature>
<feature type="signal peptide" evidence="3">
    <location>
        <begin position="1"/>
        <end position="44"/>
    </location>
</feature>
<dbReference type="Pfam" id="PF18889">
    <property type="entry name" value="Beta_helix_3"/>
    <property type="match status" value="4"/>
</dbReference>
<dbReference type="PROSITE" id="PS51257">
    <property type="entry name" value="PROKAR_LIPOPROTEIN"/>
    <property type="match status" value="1"/>
</dbReference>
<evidence type="ECO:0000256" key="2">
    <source>
        <dbReference type="SAM" id="Phobius"/>
    </source>
</evidence>
<proteinExistence type="predicted"/>
<accession>A0A3L8PJB7</accession>
<feature type="compositionally biased region" description="Acidic residues" evidence="1">
    <location>
        <begin position="640"/>
        <end position="650"/>
    </location>
</feature>
<evidence type="ECO:0000256" key="3">
    <source>
        <dbReference type="SAM" id="SignalP"/>
    </source>
</evidence>
<reference evidence="4 5" key="1">
    <citation type="submission" date="2018-10" db="EMBL/GenBank/DDBJ databases">
        <title>Aeromicrobium sp. 9W16Y-2 whole genome shotgun sequence.</title>
        <authorList>
            <person name="Li F."/>
        </authorList>
    </citation>
    <scope>NUCLEOTIDE SEQUENCE [LARGE SCALE GENOMIC DNA]</scope>
    <source>
        <strain evidence="4 5">9W16Y-2</strain>
    </source>
</reference>
<feature type="chain" id="PRO_5018032570" description="Gram-positive cocci surface proteins LPxTG domain-containing protein" evidence="3">
    <location>
        <begin position="45"/>
        <end position="702"/>
    </location>
</feature>
<feature type="compositionally biased region" description="Low complexity" evidence="1">
    <location>
        <begin position="657"/>
        <end position="670"/>
    </location>
</feature>
<dbReference type="AlphaFoldDB" id="A0A3L8PJB7"/>
<dbReference type="InterPro" id="IPR042229">
    <property type="entry name" value="Listeria/Bacterioides_rpt_sf"/>
</dbReference>
<keyword evidence="2" id="KW-0472">Membrane</keyword>